<feature type="region of interest" description="Disordered" evidence="5">
    <location>
        <begin position="331"/>
        <end position="482"/>
    </location>
</feature>
<dbReference type="PROSITE" id="PS50011">
    <property type="entry name" value="PROTEIN_KINASE_DOM"/>
    <property type="match status" value="1"/>
</dbReference>
<evidence type="ECO:0000256" key="3">
    <source>
        <dbReference type="ARBA" id="ARBA00022840"/>
    </source>
</evidence>
<feature type="compositionally biased region" description="Acidic residues" evidence="5">
    <location>
        <begin position="913"/>
        <end position="924"/>
    </location>
</feature>
<dbReference type="InterPro" id="IPR008271">
    <property type="entry name" value="Ser/Thr_kinase_AS"/>
</dbReference>
<keyword evidence="3 4" id="KW-0067">ATP-binding</keyword>
<dbReference type="PROSITE" id="PS00108">
    <property type="entry name" value="PROTEIN_KINASE_ST"/>
    <property type="match status" value="1"/>
</dbReference>
<dbReference type="EnsemblMetazoa" id="MDOA009014-RE">
    <property type="protein sequence ID" value="MDOA009014-PE"/>
    <property type="gene ID" value="MDOA009014"/>
</dbReference>
<feature type="region of interest" description="Disordered" evidence="5">
    <location>
        <begin position="1"/>
        <end position="100"/>
    </location>
</feature>
<dbReference type="Proteomes" id="UP001652621">
    <property type="component" value="Unplaced"/>
</dbReference>
<evidence type="ECO:0000256" key="2">
    <source>
        <dbReference type="ARBA" id="ARBA00022741"/>
    </source>
</evidence>
<dbReference type="Gene3D" id="3.30.200.20">
    <property type="entry name" value="Phosphorylase Kinase, domain 1"/>
    <property type="match status" value="1"/>
</dbReference>
<keyword evidence="8" id="KW-1185">Reference proteome</keyword>
<evidence type="ECO:0000313" key="9">
    <source>
        <dbReference type="RefSeq" id="XP_005179113.1"/>
    </source>
</evidence>
<feature type="compositionally biased region" description="Basic and acidic residues" evidence="5">
    <location>
        <begin position="1"/>
        <end position="11"/>
    </location>
</feature>
<reference evidence="9" key="2">
    <citation type="submission" date="2025-04" db="UniProtKB">
        <authorList>
            <consortium name="RefSeq"/>
        </authorList>
    </citation>
    <scope>IDENTIFICATION</scope>
    <source>
        <strain evidence="9">Aabys</strain>
    </source>
</reference>
<feature type="compositionally biased region" description="Low complexity" evidence="5">
    <location>
        <begin position="1058"/>
        <end position="1071"/>
    </location>
</feature>
<dbReference type="GO" id="GO:0004674">
    <property type="term" value="F:protein serine/threonine kinase activity"/>
    <property type="evidence" value="ECO:0007669"/>
    <property type="project" value="UniProtKB-EC"/>
</dbReference>
<feature type="domain" description="Protein kinase" evidence="6">
    <location>
        <begin position="152"/>
        <end position="506"/>
    </location>
</feature>
<dbReference type="InterPro" id="IPR017441">
    <property type="entry name" value="Protein_kinase_ATP_BS"/>
</dbReference>
<name>A0A1I8MW00_MUSDO</name>
<feature type="compositionally biased region" description="Acidic residues" evidence="5">
    <location>
        <begin position="405"/>
        <end position="426"/>
    </location>
</feature>
<dbReference type="EnsemblMetazoa" id="MDOA009014-RC">
    <property type="protein sequence ID" value="MDOA009014-PC"/>
    <property type="gene ID" value="MDOA009014"/>
</dbReference>
<feature type="region of interest" description="Disordered" evidence="5">
    <location>
        <begin position="905"/>
        <end position="988"/>
    </location>
</feature>
<keyword evidence="2 4" id="KW-0547">Nucleotide-binding</keyword>
<feature type="compositionally biased region" description="Low complexity" evidence="5">
    <location>
        <begin position="967"/>
        <end position="978"/>
    </location>
</feature>
<dbReference type="FunFam" id="1.10.510.10:FF:001143">
    <property type="entry name" value="Uncharacterized protein, isoform A"/>
    <property type="match status" value="1"/>
</dbReference>
<dbReference type="AlphaFoldDB" id="A0A1I8MW00"/>
<organism evidence="7">
    <name type="scientific">Musca domestica</name>
    <name type="common">House fly</name>
    <dbReference type="NCBI Taxonomy" id="7370"/>
    <lineage>
        <taxon>Eukaryota</taxon>
        <taxon>Metazoa</taxon>
        <taxon>Ecdysozoa</taxon>
        <taxon>Arthropoda</taxon>
        <taxon>Hexapoda</taxon>
        <taxon>Insecta</taxon>
        <taxon>Pterygota</taxon>
        <taxon>Neoptera</taxon>
        <taxon>Endopterygota</taxon>
        <taxon>Diptera</taxon>
        <taxon>Brachycera</taxon>
        <taxon>Muscomorpha</taxon>
        <taxon>Muscoidea</taxon>
        <taxon>Muscidae</taxon>
        <taxon>Musca</taxon>
    </lineage>
</organism>
<gene>
    <name evidence="7" type="primary">101893347</name>
    <name evidence="9" type="synonym">LOC101893347</name>
</gene>
<feature type="compositionally biased region" description="Polar residues" evidence="5">
    <location>
        <begin position="368"/>
        <end position="377"/>
    </location>
</feature>
<accession>A0A1I8MW00</accession>
<dbReference type="STRING" id="7370.A0A1I8MW00"/>
<feature type="binding site" evidence="4">
    <location>
        <position position="187"/>
    </location>
    <ligand>
        <name>ATP</name>
        <dbReference type="ChEBI" id="CHEBI:30616"/>
    </ligand>
</feature>
<dbReference type="InterPro" id="IPR011009">
    <property type="entry name" value="Kinase-like_dom_sf"/>
</dbReference>
<dbReference type="VEuPathDB" id="VectorBase:MDOA009014"/>
<proteinExistence type="predicted"/>
<evidence type="ECO:0000256" key="5">
    <source>
        <dbReference type="SAM" id="MobiDB-lite"/>
    </source>
</evidence>
<dbReference type="FunFam" id="3.30.200.20:FF:000726">
    <property type="entry name" value="Uncharacterized protein, isoform A"/>
    <property type="match status" value="1"/>
</dbReference>
<feature type="region of interest" description="Disordered" evidence="5">
    <location>
        <begin position="802"/>
        <end position="821"/>
    </location>
</feature>
<dbReference type="eggNOG" id="KOG1164">
    <property type="taxonomic scope" value="Eukaryota"/>
</dbReference>
<feature type="compositionally biased region" description="Low complexity" evidence="5">
    <location>
        <begin position="505"/>
        <end position="516"/>
    </location>
</feature>
<dbReference type="SUPFAM" id="SSF56112">
    <property type="entry name" value="Protein kinase-like (PK-like)"/>
    <property type="match status" value="1"/>
</dbReference>
<dbReference type="EnsemblMetazoa" id="MDOA009014-RF">
    <property type="protein sequence ID" value="MDOA009014-PF"/>
    <property type="gene ID" value="MDOA009014"/>
</dbReference>
<dbReference type="KEGG" id="mde:101893347"/>
<evidence type="ECO:0000313" key="8">
    <source>
        <dbReference type="Proteomes" id="UP001652621"/>
    </source>
</evidence>
<dbReference type="EnsemblMetazoa" id="MDOA009014-RD">
    <property type="protein sequence ID" value="MDOA009014-PD"/>
    <property type="gene ID" value="MDOA009014"/>
</dbReference>
<feature type="region of interest" description="Disordered" evidence="5">
    <location>
        <begin position="505"/>
        <end position="595"/>
    </location>
</feature>
<dbReference type="RefSeq" id="XP_005179113.1">
    <property type="nucleotide sequence ID" value="XM_005179056.3"/>
</dbReference>
<dbReference type="EnsemblMetazoa" id="MDOA009014-RB">
    <property type="protein sequence ID" value="MDOA009014-PB"/>
    <property type="gene ID" value="MDOA009014"/>
</dbReference>
<feature type="compositionally biased region" description="Polar residues" evidence="5">
    <location>
        <begin position="332"/>
        <end position="348"/>
    </location>
</feature>
<feature type="compositionally biased region" description="Basic and acidic residues" evidence="5">
    <location>
        <begin position="356"/>
        <end position="367"/>
    </location>
</feature>
<feature type="compositionally biased region" description="Basic residues" evidence="5">
    <location>
        <begin position="444"/>
        <end position="455"/>
    </location>
</feature>
<dbReference type="SMART" id="SM00220">
    <property type="entry name" value="S_TKc"/>
    <property type="match status" value="1"/>
</dbReference>
<dbReference type="GO" id="GO:0005524">
    <property type="term" value="F:ATP binding"/>
    <property type="evidence" value="ECO:0007669"/>
    <property type="project" value="UniProtKB-UniRule"/>
</dbReference>
<feature type="compositionally biased region" description="Polar residues" evidence="5">
    <location>
        <begin position="55"/>
        <end position="69"/>
    </location>
</feature>
<protein>
    <recommendedName>
        <fullName evidence="1">non-specific serine/threonine protein kinase</fullName>
        <ecNumber evidence="1">2.7.11.1</ecNumber>
    </recommendedName>
</protein>
<evidence type="ECO:0000259" key="6">
    <source>
        <dbReference type="PROSITE" id="PS50011"/>
    </source>
</evidence>
<sequence>MGKRIVVESHDHHHQQHSNNNHHHVTPVTTGARNIRKRKCNSNGNATEQHHANDKINNSKAKRMSSSSGHEWHENDDEDSSSNDGPPEVAQTPRNLSSKQANNSSILLNNSLNISLANEPNASLTESPKPVYTLRPSVVNGTVLYDLNEKPWRLGRPIGKGNFGEIFLASDNISIPVTNENAKFVVKIEPHSNGPLFVEIHCLMNTAKKEKYIKTEPKVEAHKSATTTTSAANPPILSEPPSGIPDYIASGSHFFGNARYRFLVLPRFDRDLHSLIKKCRVHQKSVLTLAIHIINVLENLHDKGYCHNDVKAQNLMISKCKYFAQSRKASPANENEASCYSTTTSNNGGKHIKSSSKYDDHYEEKQQTTDSGNSSEQEANDDDDEDFVVKRKVYNRVIDDTYHDGDDDDDEEEEEEDEDDDEDFDDGATTNSTNSNSLDNYRTPIHKKRTQKQKSSRSVVPYSGSNPVRSCRREKSNPMYDEMVSSHYLRPTKRVSYLEFFNEDNASSSNSVADDVQSISSDDESEEFVPPGSAKKSVGRSSNRRLTRRQEQLLAKNNKKLASIKRNKRHQEEEEEENDKKKSIKAEATQEEEQQQRILVEDERIFLIDYGLASKFMDNGIHRPFVMDQRRAHDGTLEFTSRDAHMGAHSRRSDMECLGYNLLFWSQGYLPWKEAATNQQQEKVHRAKEYLMTDVREMLRQIYGKQVPKYLGEYLHLVGQLNYHERPDYSRYRRLFEREYEQLGYPLADMHLKMSEIQRTCVRVKEEIENKNDFFDMNRANGVFNMAYNVMHSAVGGTPFHERTLSNRVSPKNLRSKSDKKATKKNKFSWTEILSQDPDLIARERAEREFDREEELSDIQQDTVRRYQGKPTYAIRQVLHRMGCPVEQYEQQRDEEIKARLKDKIKQDREEQNDVEMEECDEADGGAGDNCEAMDVDDDVNESEEVETDATDNSEQVHTTNSRRQKVSSSRVRSSTSNKRTKVSAARKLVLKTPNGVASDTPVDKKTTRKKYASKVKMLSPSNSTPVTSIVSTAKTAKSTAKSTTKRGSAMTKSSRKTAITSAAVAAASAAGEVEQHEQSSNTKRERRTRRCLLKTEQVGLLDDDSNSNYTPEGYMWKAGNHTESVYTRNCKK</sequence>
<evidence type="ECO:0000256" key="1">
    <source>
        <dbReference type="ARBA" id="ARBA00012513"/>
    </source>
</evidence>
<reference evidence="7" key="1">
    <citation type="submission" date="2020-05" db="UniProtKB">
        <authorList>
            <consortium name="EnsemblMetazoa"/>
        </authorList>
    </citation>
    <scope>IDENTIFICATION</scope>
    <source>
        <strain evidence="7">Aabys</strain>
    </source>
</reference>
<dbReference type="VEuPathDB" id="VectorBase:MDOMA2_013141"/>
<dbReference type="InterPro" id="IPR050235">
    <property type="entry name" value="CK1_Ser-Thr_kinase"/>
</dbReference>
<dbReference type="PROSITE" id="PS00107">
    <property type="entry name" value="PROTEIN_KINASE_ATP"/>
    <property type="match status" value="1"/>
</dbReference>
<dbReference type="Gene3D" id="1.10.510.10">
    <property type="entry name" value="Transferase(Phosphotransferase) domain 1"/>
    <property type="match status" value="2"/>
</dbReference>
<feature type="compositionally biased region" description="Basic residues" evidence="5">
    <location>
        <begin position="12"/>
        <end position="25"/>
    </location>
</feature>
<dbReference type="InterPro" id="IPR000719">
    <property type="entry name" value="Prot_kinase_dom"/>
</dbReference>
<evidence type="ECO:0000256" key="4">
    <source>
        <dbReference type="PROSITE-ProRule" id="PRU10141"/>
    </source>
</evidence>
<feature type="region of interest" description="Disordered" evidence="5">
    <location>
        <begin position="1036"/>
        <end position="1091"/>
    </location>
</feature>
<dbReference type="EC" id="2.7.11.1" evidence="1"/>
<evidence type="ECO:0000313" key="7">
    <source>
        <dbReference type="EnsemblMetazoa" id="MDOA009014-PD"/>
    </source>
</evidence>
<feature type="compositionally biased region" description="Acidic residues" evidence="5">
    <location>
        <begin position="932"/>
        <end position="952"/>
    </location>
</feature>
<dbReference type="PANTHER" id="PTHR11909">
    <property type="entry name" value="CASEIN KINASE-RELATED"/>
    <property type="match status" value="1"/>
</dbReference>
<dbReference type="OrthoDB" id="2687620at2759"/>
<feature type="compositionally biased region" description="Basic residues" evidence="5">
    <location>
        <begin position="557"/>
        <end position="569"/>
    </location>
</feature>